<dbReference type="PANTHER" id="PTHR23505:SF79">
    <property type="entry name" value="PROTEIN SPINSTER"/>
    <property type="match status" value="1"/>
</dbReference>
<evidence type="ECO:0000256" key="2">
    <source>
        <dbReference type="ARBA" id="ARBA00022448"/>
    </source>
</evidence>
<dbReference type="HOGENOM" id="CLU_001265_5_12_5"/>
<dbReference type="Pfam" id="PF07690">
    <property type="entry name" value="MFS_1"/>
    <property type="match status" value="1"/>
</dbReference>
<evidence type="ECO:0000259" key="7">
    <source>
        <dbReference type="PROSITE" id="PS50850"/>
    </source>
</evidence>
<dbReference type="KEGG" id="mmr:Mmar10_0360"/>
<feature type="transmembrane region" description="Helical" evidence="6">
    <location>
        <begin position="184"/>
        <end position="204"/>
    </location>
</feature>
<dbReference type="STRING" id="394221.Mmar10_0360"/>
<feature type="domain" description="Major facilitator superfamily (MFS) profile" evidence="7">
    <location>
        <begin position="24"/>
        <end position="554"/>
    </location>
</feature>
<comment type="subcellular location">
    <subcellularLocation>
        <location evidence="1">Membrane</location>
        <topology evidence="1">Multi-pass membrane protein</topology>
    </subcellularLocation>
</comment>
<evidence type="ECO:0000256" key="3">
    <source>
        <dbReference type="ARBA" id="ARBA00022692"/>
    </source>
</evidence>
<protein>
    <submittedName>
        <fullName evidence="8">Major facilitator superfamily MFS_1</fullName>
    </submittedName>
</protein>
<feature type="transmembrane region" description="Helical" evidence="6">
    <location>
        <begin position="116"/>
        <end position="138"/>
    </location>
</feature>
<evidence type="ECO:0000256" key="5">
    <source>
        <dbReference type="ARBA" id="ARBA00023136"/>
    </source>
</evidence>
<feature type="transmembrane region" description="Helical" evidence="6">
    <location>
        <begin position="23"/>
        <end position="49"/>
    </location>
</feature>
<dbReference type="eggNOG" id="COG2814">
    <property type="taxonomic scope" value="Bacteria"/>
</dbReference>
<dbReference type="PROSITE" id="PS50850">
    <property type="entry name" value="MFS"/>
    <property type="match status" value="1"/>
</dbReference>
<gene>
    <name evidence="8" type="ordered locus">Mmar10_0360</name>
</gene>
<feature type="transmembrane region" description="Helical" evidence="6">
    <location>
        <begin position="295"/>
        <end position="315"/>
    </location>
</feature>
<feature type="transmembrane region" description="Helical" evidence="6">
    <location>
        <begin position="236"/>
        <end position="261"/>
    </location>
</feature>
<feature type="transmembrane region" description="Helical" evidence="6">
    <location>
        <begin position="456"/>
        <end position="480"/>
    </location>
</feature>
<keyword evidence="3 6" id="KW-0812">Transmembrane</keyword>
<dbReference type="InterPro" id="IPR044770">
    <property type="entry name" value="MFS_spinster-like"/>
</dbReference>
<dbReference type="Gene3D" id="1.20.1250.20">
    <property type="entry name" value="MFS general substrate transporter like domains"/>
    <property type="match status" value="2"/>
</dbReference>
<keyword evidence="4 6" id="KW-1133">Transmembrane helix</keyword>
<evidence type="ECO:0000256" key="6">
    <source>
        <dbReference type="SAM" id="Phobius"/>
    </source>
</evidence>
<dbReference type="Proteomes" id="UP000001964">
    <property type="component" value="Chromosome"/>
</dbReference>
<feature type="transmembrane region" description="Helical" evidence="6">
    <location>
        <begin position="150"/>
        <end position="172"/>
    </location>
</feature>
<reference evidence="8 9" key="1">
    <citation type="submission" date="2006-08" db="EMBL/GenBank/DDBJ databases">
        <title>Complete sequence of Maricaulis maris MCS10.</title>
        <authorList>
            <consortium name="US DOE Joint Genome Institute"/>
            <person name="Copeland A."/>
            <person name="Lucas S."/>
            <person name="Lapidus A."/>
            <person name="Barry K."/>
            <person name="Detter J.C."/>
            <person name="Glavina del Rio T."/>
            <person name="Hammon N."/>
            <person name="Israni S."/>
            <person name="Dalin E."/>
            <person name="Tice H."/>
            <person name="Pitluck S."/>
            <person name="Saunders E."/>
            <person name="Brettin T."/>
            <person name="Bruce D."/>
            <person name="Han C."/>
            <person name="Tapia R."/>
            <person name="Gilna P."/>
            <person name="Schmutz J."/>
            <person name="Larimer F."/>
            <person name="Land M."/>
            <person name="Hauser L."/>
            <person name="Kyrpides N."/>
            <person name="Mikhailova N."/>
            <person name="Viollier P."/>
            <person name="Stephens C."/>
            <person name="Richardson P."/>
        </authorList>
    </citation>
    <scope>NUCLEOTIDE SEQUENCE [LARGE SCALE GENOMIC DNA]</scope>
    <source>
        <strain evidence="8 9">MCS10</strain>
    </source>
</reference>
<accession>Q0AST4</accession>
<feature type="transmembrane region" description="Helical" evidence="6">
    <location>
        <begin position="430"/>
        <end position="450"/>
    </location>
</feature>
<feature type="transmembrane region" description="Helical" evidence="6">
    <location>
        <begin position="360"/>
        <end position="379"/>
    </location>
</feature>
<dbReference type="InterPro" id="IPR020846">
    <property type="entry name" value="MFS_dom"/>
</dbReference>
<dbReference type="GO" id="GO:0016020">
    <property type="term" value="C:membrane"/>
    <property type="evidence" value="ECO:0007669"/>
    <property type="project" value="UniProtKB-SubCell"/>
</dbReference>
<keyword evidence="2" id="KW-0813">Transport</keyword>
<dbReference type="EMBL" id="CP000449">
    <property type="protein sequence ID" value="ABI64653.1"/>
    <property type="molecule type" value="Genomic_DNA"/>
</dbReference>
<feature type="transmembrane region" description="Helical" evidence="6">
    <location>
        <begin position="267"/>
        <end position="288"/>
    </location>
</feature>
<dbReference type="InterPro" id="IPR036259">
    <property type="entry name" value="MFS_trans_sf"/>
</dbReference>
<feature type="transmembrane region" description="Helical" evidence="6">
    <location>
        <begin position="492"/>
        <end position="513"/>
    </location>
</feature>
<keyword evidence="5 6" id="KW-0472">Membrane</keyword>
<organism evidence="8 9">
    <name type="scientific">Maricaulis maris (strain MCS10)</name>
    <name type="common">Caulobacter maris</name>
    <dbReference type="NCBI Taxonomy" id="394221"/>
    <lineage>
        <taxon>Bacteria</taxon>
        <taxon>Pseudomonadati</taxon>
        <taxon>Pseudomonadota</taxon>
        <taxon>Alphaproteobacteria</taxon>
        <taxon>Maricaulales</taxon>
        <taxon>Maricaulaceae</taxon>
        <taxon>Maricaulis</taxon>
    </lineage>
</organism>
<feature type="transmembrane region" description="Helical" evidence="6">
    <location>
        <begin position="90"/>
        <end position="110"/>
    </location>
</feature>
<evidence type="ECO:0000256" key="1">
    <source>
        <dbReference type="ARBA" id="ARBA00004141"/>
    </source>
</evidence>
<evidence type="ECO:0000256" key="4">
    <source>
        <dbReference type="ARBA" id="ARBA00022989"/>
    </source>
</evidence>
<dbReference type="SUPFAM" id="SSF103473">
    <property type="entry name" value="MFS general substrate transporter"/>
    <property type="match status" value="2"/>
</dbReference>
<evidence type="ECO:0000313" key="9">
    <source>
        <dbReference type="Proteomes" id="UP000001964"/>
    </source>
</evidence>
<dbReference type="PANTHER" id="PTHR23505">
    <property type="entry name" value="SPINSTER"/>
    <property type="match status" value="1"/>
</dbReference>
<dbReference type="AlphaFoldDB" id="Q0AST4"/>
<feature type="transmembrane region" description="Helical" evidence="6">
    <location>
        <begin position="327"/>
        <end position="348"/>
    </location>
</feature>
<proteinExistence type="predicted"/>
<dbReference type="CDD" id="cd17328">
    <property type="entry name" value="MFS_spinster_like"/>
    <property type="match status" value="1"/>
</dbReference>
<dbReference type="OrthoDB" id="7473300at2"/>
<feature type="transmembrane region" description="Helical" evidence="6">
    <location>
        <begin position="399"/>
        <end position="418"/>
    </location>
</feature>
<sequence>MASENGDGASSAATKTGKGYRSLVMLLLFLVYAFNFLDRQIISILAIPIKEDLGLSDEQLGLLGGIAFAVLYSTLGVPIAWFADRMSRTWIMTAALTVWSGFTALSGFAQNFTHLFLARVGVGIGEAGGVAPAYTIIADYHPPAERSRALAIYSLGIPVGSAFGVIAGSQIAGGGISDALDWRSAFFIVGIAGIVLAPIFKLVVREPKRGQFDSVPTKKAEAKQEVGVYTDQKARILSMAGAVIFALPSLLSIFNITVFGATSQQSILLLLAAAGVGAVSGWMAGQWVARTTSPFMLMVGLAVLMPLSALVAWFVPAFGGAGLSTAAVGWMIGHVIVGALMGAFFAAFRDFMSLALEKPSFWLMIMGASASSMMGYGVFFWLPSFFSRSFQLGLVETGWLFGGVLFVAGSLGIFLGGVMGDVMGKAKRSAFATVPAIAFLLSAPLYWAGIMAPSPMMAVIILFIPTALGLAWLGPVLSAFQHLMPPHMRTSASSVFLLINNLLGIGGGVYVLGRVSTVLQPTFGDGSLRISIVIGASLYLVAAFFMFWASRYLARDWEGDGEAVPVPQAEPPTEAEPS</sequence>
<dbReference type="GO" id="GO:0022857">
    <property type="term" value="F:transmembrane transporter activity"/>
    <property type="evidence" value="ECO:0007669"/>
    <property type="project" value="InterPro"/>
</dbReference>
<feature type="transmembrane region" description="Helical" evidence="6">
    <location>
        <begin position="528"/>
        <end position="549"/>
    </location>
</feature>
<keyword evidence="9" id="KW-1185">Reference proteome</keyword>
<dbReference type="eggNOG" id="COG2271">
    <property type="taxonomic scope" value="Bacteria"/>
</dbReference>
<name>Q0AST4_MARMM</name>
<feature type="transmembrane region" description="Helical" evidence="6">
    <location>
        <begin position="61"/>
        <end position="83"/>
    </location>
</feature>
<dbReference type="InterPro" id="IPR011701">
    <property type="entry name" value="MFS"/>
</dbReference>
<evidence type="ECO:0000313" key="8">
    <source>
        <dbReference type="EMBL" id="ABI64653.1"/>
    </source>
</evidence>